<dbReference type="EMBL" id="LT828648">
    <property type="protein sequence ID" value="SLM49829.1"/>
    <property type="molecule type" value="Genomic_DNA"/>
</dbReference>
<sequence length="125" mass="13998">MRSLCVTVMNVDQTRDEREGYALVRENVPRGRFLAAMATKHLRGGRHRACICRISEVMSTRHELHGAASSFDVISAKAGIEPHQDSMLRRRPRSYSYHAGEGLKPASLIVVFDVFFRDTVTIPGA</sequence>
<dbReference type="Proteomes" id="UP000192042">
    <property type="component" value="Chromosome I"/>
</dbReference>
<reference evidence="1 2" key="1">
    <citation type="submission" date="2017-03" db="EMBL/GenBank/DDBJ databases">
        <authorList>
            <person name="Afonso C.L."/>
            <person name="Miller P.J."/>
            <person name="Scott M.A."/>
            <person name="Spackman E."/>
            <person name="Goraichik I."/>
            <person name="Dimitrov K.M."/>
            <person name="Suarez D.L."/>
            <person name="Swayne D.E."/>
        </authorList>
    </citation>
    <scope>NUCLEOTIDE SEQUENCE [LARGE SCALE GENOMIC DNA]</scope>
    <source>
        <strain evidence="1">Genome sequencing of Nitrospira japonica strain NJ11</strain>
    </source>
</reference>
<name>A0A1W1IAC4_9BACT</name>
<protein>
    <submittedName>
        <fullName evidence="1">Uncharacterized protein</fullName>
    </submittedName>
</protein>
<dbReference type="KEGG" id="nja:NSJP_3662"/>
<dbReference type="AlphaFoldDB" id="A0A1W1IAC4"/>
<proteinExistence type="predicted"/>
<evidence type="ECO:0000313" key="1">
    <source>
        <dbReference type="EMBL" id="SLM49829.1"/>
    </source>
</evidence>
<gene>
    <name evidence="1" type="ORF">NSJP_3662</name>
</gene>
<organism evidence="1 2">
    <name type="scientific">Nitrospira japonica</name>
    <dbReference type="NCBI Taxonomy" id="1325564"/>
    <lineage>
        <taxon>Bacteria</taxon>
        <taxon>Pseudomonadati</taxon>
        <taxon>Nitrospirota</taxon>
        <taxon>Nitrospiria</taxon>
        <taxon>Nitrospirales</taxon>
        <taxon>Nitrospiraceae</taxon>
        <taxon>Nitrospira</taxon>
    </lineage>
</organism>
<evidence type="ECO:0000313" key="2">
    <source>
        <dbReference type="Proteomes" id="UP000192042"/>
    </source>
</evidence>
<accession>A0A1W1IAC4</accession>
<keyword evidence="2" id="KW-1185">Reference proteome</keyword>
<dbReference type="STRING" id="1325564.NSJP_3662"/>